<keyword evidence="2" id="KW-1185">Reference proteome</keyword>
<evidence type="ECO:0000313" key="1">
    <source>
        <dbReference type="EMBL" id="EYC25547.1"/>
    </source>
</evidence>
<proteinExistence type="predicted"/>
<dbReference type="EMBL" id="JARK01001347">
    <property type="protein sequence ID" value="EYC25547.1"/>
    <property type="molecule type" value="Genomic_DNA"/>
</dbReference>
<dbReference type="Proteomes" id="UP000024635">
    <property type="component" value="Unassembled WGS sequence"/>
</dbReference>
<name>A0A016VEX6_9BILA</name>
<gene>
    <name evidence="1" type="primary">Acey_s0011.g1269</name>
    <name evidence="1" type="ORF">Y032_0011g1269</name>
</gene>
<reference evidence="2" key="1">
    <citation type="journal article" date="2015" name="Nat. Genet.">
        <title>The genome and transcriptome of the zoonotic hookworm Ancylostoma ceylanicum identify infection-specific gene families.</title>
        <authorList>
            <person name="Schwarz E.M."/>
            <person name="Hu Y."/>
            <person name="Antoshechkin I."/>
            <person name="Miller M.M."/>
            <person name="Sternberg P.W."/>
            <person name="Aroian R.V."/>
        </authorList>
    </citation>
    <scope>NUCLEOTIDE SEQUENCE</scope>
    <source>
        <strain evidence="2">HY135</strain>
    </source>
</reference>
<sequence>MVGAVKEFVQALRAQSRISNCRGMCVISAGPLKRPPADRALAWSDDEEAPTRAYLKSFSATPPYLPNESSLWSECRTRNCST</sequence>
<comment type="caution">
    <text evidence="1">The sequence shown here is derived from an EMBL/GenBank/DDBJ whole genome shotgun (WGS) entry which is preliminary data.</text>
</comment>
<dbReference type="AlphaFoldDB" id="A0A016VEX6"/>
<organism evidence="1 2">
    <name type="scientific">Ancylostoma ceylanicum</name>
    <dbReference type="NCBI Taxonomy" id="53326"/>
    <lineage>
        <taxon>Eukaryota</taxon>
        <taxon>Metazoa</taxon>
        <taxon>Ecdysozoa</taxon>
        <taxon>Nematoda</taxon>
        <taxon>Chromadorea</taxon>
        <taxon>Rhabditida</taxon>
        <taxon>Rhabditina</taxon>
        <taxon>Rhabditomorpha</taxon>
        <taxon>Strongyloidea</taxon>
        <taxon>Ancylostomatidae</taxon>
        <taxon>Ancylostomatinae</taxon>
        <taxon>Ancylostoma</taxon>
    </lineage>
</organism>
<evidence type="ECO:0000313" key="2">
    <source>
        <dbReference type="Proteomes" id="UP000024635"/>
    </source>
</evidence>
<accession>A0A016VEX6</accession>
<protein>
    <submittedName>
        <fullName evidence="1">Uncharacterized protein</fullName>
    </submittedName>
</protein>